<keyword evidence="3" id="KW-1185">Reference proteome</keyword>
<dbReference type="CDD" id="cd00531">
    <property type="entry name" value="NTF2_like"/>
    <property type="match status" value="1"/>
</dbReference>
<dbReference type="Gene3D" id="3.10.450.50">
    <property type="match status" value="1"/>
</dbReference>
<accession>A0A1V6PY15</accession>
<proteinExistence type="predicted"/>
<dbReference type="Proteomes" id="UP000191672">
    <property type="component" value="Unassembled WGS sequence"/>
</dbReference>
<dbReference type="InterPro" id="IPR037401">
    <property type="entry name" value="SnoaL-like"/>
</dbReference>
<reference evidence="3" key="1">
    <citation type="journal article" date="2017" name="Nat. Microbiol.">
        <title>Global analysis of biosynthetic gene clusters reveals vast potential of secondary metabolite production in Penicillium species.</title>
        <authorList>
            <person name="Nielsen J.C."/>
            <person name="Grijseels S."/>
            <person name="Prigent S."/>
            <person name="Ji B."/>
            <person name="Dainat J."/>
            <person name="Nielsen K.F."/>
            <person name="Frisvad J.C."/>
            <person name="Workman M."/>
            <person name="Nielsen J."/>
        </authorList>
    </citation>
    <scope>NUCLEOTIDE SEQUENCE [LARGE SCALE GENOMIC DNA]</scope>
    <source>
        <strain evidence="3">IBT 31811</strain>
    </source>
</reference>
<evidence type="ECO:0000259" key="1">
    <source>
        <dbReference type="Pfam" id="PF13577"/>
    </source>
</evidence>
<organism evidence="2 3">
    <name type="scientific">Penicillium antarcticum</name>
    <dbReference type="NCBI Taxonomy" id="416450"/>
    <lineage>
        <taxon>Eukaryota</taxon>
        <taxon>Fungi</taxon>
        <taxon>Dikarya</taxon>
        <taxon>Ascomycota</taxon>
        <taxon>Pezizomycotina</taxon>
        <taxon>Eurotiomycetes</taxon>
        <taxon>Eurotiomycetidae</taxon>
        <taxon>Eurotiales</taxon>
        <taxon>Aspergillaceae</taxon>
        <taxon>Penicillium</taxon>
    </lineage>
</organism>
<dbReference type="EMBL" id="MDYN01000025">
    <property type="protein sequence ID" value="OQD81861.1"/>
    <property type="molecule type" value="Genomic_DNA"/>
</dbReference>
<name>A0A1V6PY15_9EURO</name>
<gene>
    <name evidence="2" type="ORF">PENANT_c025G08277</name>
</gene>
<evidence type="ECO:0000313" key="2">
    <source>
        <dbReference type="EMBL" id="OQD81861.1"/>
    </source>
</evidence>
<dbReference type="Pfam" id="PF13577">
    <property type="entry name" value="SnoaL_4"/>
    <property type="match status" value="1"/>
</dbReference>
<dbReference type="AlphaFoldDB" id="A0A1V6PY15"/>
<protein>
    <recommendedName>
        <fullName evidence="1">SnoaL-like domain-containing protein</fullName>
    </recommendedName>
</protein>
<comment type="caution">
    <text evidence="2">The sequence shown here is derived from an EMBL/GenBank/DDBJ whole genome shotgun (WGS) entry which is preliminary data.</text>
</comment>
<evidence type="ECO:0000313" key="3">
    <source>
        <dbReference type="Proteomes" id="UP000191672"/>
    </source>
</evidence>
<dbReference type="SUPFAM" id="SSF54427">
    <property type="entry name" value="NTF2-like"/>
    <property type="match status" value="1"/>
</dbReference>
<feature type="domain" description="SnoaL-like" evidence="1">
    <location>
        <begin position="8"/>
        <end position="127"/>
    </location>
</feature>
<dbReference type="InterPro" id="IPR032710">
    <property type="entry name" value="NTF2-like_dom_sf"/>
</dbReference>
<sequence length="203" mass="23385">MTDNKLSTQFQIQSLLVQERYYRDTMQWEKLRQCWHPDPKQTYLKISWFKGDIDGFVSGSQAMVKGTKAFHTITPVEIHVVGEKAFSESVGSIQIRLCLDGKEYDCVSNCRFISRLQKTDDGWKLLSLVVIYDRDSLVPTMPCVSSLDFTLDFQKARESYKYLSWVISQKGFQVDQTLPGTDNLDSVTELMNESHAWLSKSDT</sequence>